<comment type="caution">
    <text evidence="1">The sequence shown here is derived from an EMBL/GenBank/DDBJ whole genome shotgun (WGS) entry which is preliminary data.</text>
</comment>
<organism evidence="1 2">
    <name type="scientific">Drouetiella hepatica Uher 2000/2452</name>
    <dbReference type="NCBI Taxonomy" id="904376"/>
    <lineage>
        <taxon>Bacteria</taxon>
        <taxon>Bacillati</taxon>
        <taxon>Cyanobacteriota</taxon>
        <taxon>Cyanophyceae</taxon>
        <taxon>Oculatellales</taxon>
        <taxon>Oculatellaceae</taxon>
        <taxon>Drouetiella</taxon>
    </lineage>
</organism>
<accession>A0A951QE90</accession>
<name>A0A951QE90_9CYAN</name>
<dbReference type="EMBL" id="JAHHHD010000019">
    <property type="protein sequence ID" value="MBW4660294.1"/>
    <property type="molecule type" value="Genomic_DNA"/>
</dbReference>
<dbReference type="Proteomes" id="UP000757435">
    <property type="component" value="Unassembled WGS sequence"/>
</dbReference>
<sequence length="140" mass="15603">MARRLAATKSREILSPAIAEPLILKKTEFSSFQERLEFYQAADSRLAGKLTSAATLEHLIQAFLEEPDGSLHHCGIPTLSPIELCQVSTVLVQYLRKVSSKTEVQRASCLPLTLKRAAWKLLTQAEKAYIRQLLQRGATP</sequence>
<protein>
    <submittedName>
        <fullName evidence="1">Uncharacterized protein</fullName>
    </submittedName>
</protein>
<gene>
    <name evidence="1" type="ORF">KME15_16585</name>
</gene>
<evidence type="ECO:0000313" key="2">
    <source>
        <dbReference type="Proteomes" id="UP000757435"/>
    </source>
</evidence>
<evidence type="ECO:0000313" key="1">
    <source>
        <dbReference type="EMBL" id="MBW4660294.1"/>
    </source>
</evidence>
<dbReference type="AlphaFoldDB" id="A0A951QE90"/>
<proteinExistence type="predicted"/>
<reference evidence="1" key="1">
    <citation type="submission" date="2021-05" db="EMBL/GenBank/DDBJ databases">
        <authorList>
            <person name="Pietrasiak N."/>
            <person name="Ward R."/>
            <person name="Stajich J.E."/>
            <person name="Kurbessoian T."/>
        </authorList>
    </citation>
    <scope>NUCLEOTIDE SEQUENCE</scope>
    <source>
        <strain evidence="1">UHER 2000/2452</strain>
    </source>
</reference>
<reference evidence="1" key="2">
    <citation type="journal article" date="2022" name="Microbiol. Resour. Announc.">
        <title>Metagenome Sequencing to Explore Phylogenomics of Terrestrial Cyanobacteria.</title>
        <authorList>
            <person name="Ward R.D."/>
            <person name="Stajich J.E."/>
            <person name="Johansen J.R."/>
            <person name="Huntemann M."/>
            <person name="Clum A."/>
            <person name="Foster B."/>
            <person name="Foster B."/>
            <person name="Roux S."/>
            <person name="Palaniappan K."/>
            <person name="Varghese N."/>
            <person name="Mukherjee S."/>
            <person name="Reddy T.B.K."/>
            <person name="Daum C."/>
            <person name="Copeland A."/>
            <person name="Chen I.A."/>
            <person name="Ivanova N.N."/>
            <person name="Kyrpides N.C."/>
            <person name="Shapiro N."/>
            <person name="Eloe-Fadrosh E.A."/>
            <person name="Pietrasiak N."/>
        </authorList>
    </citation>
    <scope>NUCLEOTIDE SEQUENCE</scope>
    <source>
        <strain evidence="1">UHER 2000/2452</strain>
    </source>
</reference>